<dbReference type="OrthoDB" id="2590011at2759"/>
<accession>D4D4E8</accession>
<dbReference type="HOGENOM" id="CLU_036934_1_0_1"/>
<reference evidence="6" key="1">
    <citation type="journal article" date="2011" name="Genome Biol.">
        <title>Comparative and functional genomics provide insights into the pathogenicity of dermatophytic fungi.</title>
        <authorList>
            <person name="Burmester A."/>
            <person name="Shelest E."/>
            <person name="Gloeckner G."/>
            <person name="Heddergott C."/>
            <person name="Schindler S."/>
            <person name="Staib P."/>
            <person name="Heidel A."/>
            <person name="Felder M."/>
            <person name="Petzold A."/>
            <person name="Szafranski K."/>
            <person name="Feuermann M."/>
            <person name="Pedruzzi I."/>
            <person name="Priebe S."/>
            <person name="Groth M."/>
            <person name="Winkler R."/>
            <person name="Li W."/>
            <person name="Kniemeyer O."/>
            <person name="Schroeckh V."/>
            <person name="Hertweck C."/>
            <person name="Hube B."/>
            <person name="White T.C."/>
            <person name="Platzer M."/>
            <person name="Guthke R."/>
            <person name="Heitman J."/>
            <person name="Woestemeyer J."/>
            <person name="Zipfel P.F."/>
            <person name="Monod M."/>
            <person name="Brakhage A.A."/>
        </authorList>
    </citation>
    <scope>NUCLEOTIDE SEQUENCE [LARGE SCALE GENOMIC DNA]</scope>
    <source>
        <strain evidence="6">HKI 0517</strain>
    </source>
</reference>
<feature type="compositionally biased region" description="Polar residues" evidence="4">
    <location>
        <begin position="170"/>
        <end position="185"/>
    </location>
</feature>
<dbReference type="KEGG" id="tve:TRV_01964"/>
<feature type="compositionally biased region" description="Basic and acidic residues" evidence="4">
    <location>
        <begin position="43"/>
        <end position="57"/>
    </location>
</feature>
<dbReference type="Gene3D" id="1.20.5.170">
    <property type="match status" value="1"/>
</dbReference>
<dbReference type="GO" id="GO:0000976">
    <property type="term" value="F:transcription cis-regulatory region binding"/>
    <property type="evidence" value="ECO:0007669"/>
    <property type="project" value="InterPro"/>
</dbReference>
<dbReference type="CDD" id="cd14688">
    <property type="entry name" value="bZIP_YAP"/>
    <property type="match status" value="1"/>
</dbReference>
<keyword evidence="6" id="KW-1185">Reference proteome</keyword>
<evidence type="ECO:0000256" key="1">
    <source>
        <dbReference type="ARBA" id="ARBA00004123"/>
    </source>
</evidence>
<sequence>MGPPIVPIKKPSLANLPFIRNFSDPLKKSPSDGQQGQPKRRGPKPDSKPAQTRRQELNRQAQRTHRERKEQYIRALEVEITRLREGYATDIEGANVSIMQQKQALEELRDENRMLKEILASHGINFEAELEKRGAPVQSTPQESSYGGSVAPSLPQIAPDIGSMNYLGTPETSISGRSPGTTTSEMAPLPATGSNNPYFESAIPVAATGNALSSSDTGGGSALVSSTPGVFDVDPQLGIDFVLQTKKNYFLTADTNNYSLEKPCNWHLEFICRRAHDDENQEAVSGHSLMATCPTSSVIANTERGQTYETKTYDLPPANLNTLLNLSKQLVTDDEITPIMALQLLRNHDAYPYLTREDIAHIMSDLAAKVRCYGFGAVLENFEVMDSLNSVLTSKMDYAIASCDGSSSLISPPIQSADVLDMYS</sequence>
<evidence type="ECO:0000256" key="4">
    <source>
        <dbReference type="SAM" id="MobiDB-lite"/>
    </source>
</evidence>
<comment type="subcellular location">
    <subcellularLocation>
        <location evidence="1">Nucleus</location>
    </subcellularLocation>
</comment>
<feature type="coiled-coil region" evidence="3">
    <location>
        <begin position="91"/>
        <end position="118"/>
    </location>
</feature>
<comment type="caution">
    <text evidence="5">The sequence shown here is derived from an EMBL/GenBank/DDBJ whole genome shotgun (WGS) entry which is preliminary data.</text>
</comment>
<evidence type="ECO:0008006" key="7">
    <source>
        <dbReference type="Google" id="ProtNLM"/>
    </source>
</evidence>
<dbReference type="SUPFAM" id="SSF57959">
    <property type="entry name" value="Leucine zipper domain"/>
    <property type="match status" value="1"/>
</dbReference>
<evidence type="ECO:0000313" key="6">
    <source>
        <dbReference type="Proteomes" id="UP000008383"/>
    </source>
</evidence>
<dbReference type="GeneID" id="9582525"/>
<evidence type="ECO:0000256" key="3">
    <source>
        <dbReference type="SAM" id="Coils"/>
    </source>
</evidence>
<feature type="compositionally biased region" description="Polar residues" evidence="4">
    <location>
        <begin position="137"/>
        <end position="147"/>
    </location>
</feature>
<dbReference type="AlphaFoldDB" id="D4D4E8"/>
<organism evidence="5 6">
    <name type="scientific">Trichophyton verrucosum (strain HKI 0517)</name>
    <dbReference type="NCBI Taxonomy" id="663202"/>
    <lineage>
        <taxon>Eukaryota</taxon>
        <taxon>Fungi</taxon>
        <taxon>Dikarya</taxon>
        <taxon>Ascomycota</taxon>
        <taxon>Pezizomycotina</taxon>
        <taxon>Eurotiomycetes</taxon>
        <taxon>Eurotiomycetidae</taxon>
        <taxon>Onygenales</taxon>
        <taxon>Arthrodermataceae</taxon>
        <taxon>Trichophyton</taxon>
    </lineage>
</organism>
<dbReference type="Proteomes" id="UP000008383">
    <property type="component" value="Unassembled WGS sequence"/>
</dbReference>
<protein>
    <recommendedName>
        <fullName evidence="7">BZIP transcription factor FlbB</fullName>
    </recommendedName>
</protein>
<evidence type="ECO:0000256" key="2">
    <source>
        <dbReference type="ARBA" id="ARBA00023242"/>
    </source>
</evidence>
<dbReference type="InterPro" id="IPR046347">
    <property type="entry name" value="bZIP_sf"/>
</dbReference>
<keyword evidence="3" id="KW-0175">Coiled coil</keyword>
<dbReference type="InterPro" id="IPR050936">
    <property type="entry name" value="AP-1-like"/>
</dbReference>
<gene>
    <name evidence="5" type="ORF">TRV_01964</name>
</gene>
<dbReference type="GO" id="GO:0001228">
    <property type="term" value="F:DNA-binding transcription activator activity, RNA polymerase II-specific"/>
    <property type="evidence" value="ECO:0007669"/>
    <property type="project" value="TreeGrafter"/>
</dbReference>
<name>D4D4E8_TRIVH</name>
<dbReference type="RefSeq" id="XP_003023913.1">
    <property type="nucleotide sequence ID" value="XM_003023867.1"/>
</dbReference>
<feature type="region of interest" description="Disordered" evidence="4">
    <location>
        <begin position="19"/>
        <end position="69"/>
    </location>
</feature>
<dbReference type="EMBL" id="ACYE01000103">
    <property type="protein sequence ID" value="EFE43295.1"/>
    <property type="molecule type" value="Genomic_DNA"/>
</dbReference>
<feature type="region of interest" description="Disordered" evidence="4">
    <location>
        <begin position="133"/>
        <end position="193"/>
    </location>
</feature>
<proteinExistence type="predicted"/>
<keyword evidence="2" id="KW-0539">Nucleus</keyword>
<evidence type="ECO:0000313" key="5">
    <source>
        <dbReference type="EMBL" id="EFE43295.1"/>
    </source>
</evidence>
<dbReference type="PANTHER" id="PTHR40621">
    <property type="entry name" value="TRANSCRIPTION FACTOR KAPC-RELATED"/>
    <property type="match status" value="1"/>
</dbReference>
<dbReference type="GO" id="GO:0090575">
    <property type="term" value="C:RNA polymerase II transcription regulator complex"/>
    <property type="evidence" value="ECO:0007669"/>
    <property type="project" value="TreeGrafter"/>
</dbReference>
<dbReference type="PANTHER" id="PTHR40621:SF6">
    <property type="entry name" value="AP-1-LIKE TRANSCRIPTION FACTOR YAP1-RELATED"/>
    <property type="match status" value="1"/>
</dbReference>